<comment type="similarity">
    <text evidence="1">Belongs to the UPF0065 (bug) family.</text>
</comment>
<dbReference type="PANTHER" id="PTHR42928">
    <property type="entry name" value="TRICARBOXYLATE-BINDING PROTEIN"/>
    <property type="match status" value="1"/>
</dbReference>
<dbReference type="PIRSF" id="PIRSF017082">
    <property type="entry name" value="YflP"/>
    <property type="match status" value="1"/>
</dbReference>
<dbReference type="PANTHER" id="PTHR42928:SF5">
    <property type="entry name" value="BLR1237 PROTEIN"/>
    <property type="match status" value="1"/>
</dbReference>
<feature type="signal peptide" evidence="2">
    <location>
        <begin position="1"/>
        <end position="25"/>
    </location>
</feature>
<accession>A0ABW1U2H2</accession>
<name>A0ABW1U2H2_9BURK</name>
<dbReference type="EMBL" id="JBHSRS010000083">
    <property type="protein sequence ID" value="MFC6283454.1"/>
    <property type="molecule type" value="Genomic_DNA"/>
</dbReference>
<reference evidence="4" key="1">
    <citation type="journal article" date="2019" name="Int. J. Syst. Evol. Microbiol.">
        <title>The Global Catalogue of Microorganisms (GCM) 10K type strain sequencing project: providing services to taxonomists for standard genome sequencing and annotation.</title>
        <authorList>
            <consortium name="The Broad Institute Genomics Platform"/>
            <consortium name="The Broad Institute Genome Sequencing Center for Infectious Disease"/>
            <person name="Wu L."/>
            <person name="Ma J."/>
        </authorList>
    </citation>
    <scope>NUCLEOTIDE SEQUENCE [LARGE SCALE GENOMIC DNA]</scope>
    <source>
        <strain evidence="4">CCUG 39402</strain>
    </source>
</reference>
<dbReference type="InterPro" id="IPR006311">
    <property type="entry name" value="TAT_signal"/>
</dbReference>
<evidence type="ECO:0000256" key="1">
    <source>
        <dbReference type="ARBA" id="ARBA00006987"/>
    </source>
</evidence>
<dbReference type="RefSeq" id="WP_371438080.1">
    <property type="nucleotide sequence ID" value="NZ_JBHSRS010000083.1"/>
</dbReference>
<dbReference type="SUPFAM" id="SSF53850">
    <property type="entry name" value="Periplasmic binding protein-like II"/>
    <property type="match status" value="1"/>
</dbReference>
<comment type="caution">
    <text evidence="3">The sequence shown here is derived from an EMBL/GenBank/DDBJ whole genome shotgun (WGS) entry which is preliminary data.</text>
</comment>
<protein>
    <submittedName>
        <fullName evidence="3">Bug family tripartite tricarboxylate transporter substrate binding protein</fullName>
    </submittedName>
</protein>
<gene>
    <name evidence="3" type="ORF">ACFQND_19680</name>
</gene>
<dbReference type="CDD" id="cd13578">
    <property type="entry name" value="PBP2_Bug27"/>
    <property type="match status" value="1"/>
</dbReference>
<dbReference type="Gene3D" id="3.40.190.10">
    <property type="entry name" value="Periplasmic binding protein-like II"/>
    <property type="match status" value="1"/>
</dbReference>
<sequence length="327" mass="34412">MNTRRTTLMALAALAATAGAGTTWAQAPFPHKTMSLVVPYSPGGPTDAMARTLANAIKPILGQTMIVENRAGAGANIGAEYVARAEADGHTLLFGTSAPLAINMNLYQKINYDPFKSFAPIIQVGYLPNVLVVHPSLPAKNVKELIAYAKANPAKLAFASSGSGASSHLAGVLFNMRAGTDIQHIPYKGTGPALNDLLGGQVAMSFTDVLTALPHIKAGKLRVLGVTSASRSRALPDVPTLMEQGLKDFDASVFFGIVAPSGTPQDVVTKLNAAFTQVLQQPDVKQHLAQQGLEPPPQYTPAQLAGYMRSESAKWREVIKTSGAKAD</sequence>
<evidence type="ECO:0000313" key="3">
    <source>
        <dbReference type="EMBL" id="MFC6283454.1"/>
    </source>
</evidence>
<dbReference type="Proteomes" id="UP001596270">
    <property type="component" value="Unassembled WGS sequence"/>
</dbReference>
<evidence type="ECO:0000256" key="2">
    <source>
        <dbReference type="SAM" id="SignalP"/>
    </source>
</evidence>
<dbReference type="Gene3D" id="3.40.190.150">
    <property type="entry name" value="Bordetella uptake gene, domain 1"/>
    <property type="match status" value="1"/>
</dbReference>
<proteinExistence type="inferred from homology"/>
<dbReference type="InterPro" id="IPR042100">
    <property type="entry name" value="Bug_dom1"/>
</dbReference>
<dbReference type="Pfam" id="PF03401">
    <property type="entry name" value="TctC"/>
    <property type="match status" value="1"/>
</dbReference>
<keyword evidence="4" id="KW-1185">Reference proteome</keyword>
<keyword evidence="2" id="KW-0732">Signal</keyword>
<dbReference type="InterPro" id="IPR005064">
    <property type="entry name" value="BUG"/>
</dbReference>
<feature type="chain" id="PRO_5046007276" evidence="2">
    <location>
        <begin position="26"/>
        <end position="327"/>
    </location>
</feature>
<evidence type="ECO:0000313" key="4">
    <source>
        <dbReference type="Proteomes" id="UP001596270"/>
    </source>
</evidence>
<dbReference type="PROSITE" id="PS51318">
    <property type="entry name" value="TAT"/>
    <property type="match status" value="1"/>
</dbReference>
<organism evidence="3 4">
    <name type="scientific">Polaromonas aquatica</name>
    <dbReference type="NCBI Taxonomy" id="332657"/>
    <lineage>
        <taxon>Bacteria</taxon>
        <taxon>Pseudomonadati</taxon>
        <taxon>Pseudomonadota</taxon>
        <taxon>Betaproteobacteria</taxon>
        <taxon>Burkholderiales</taxon>
        <taxon>Comamonadaceae</taxon>
        <taxon>Polaromonas</taxon>
    </lineage>
</organism>